<evidence type="ECO:0000256" key="1">
    <source>
        <dbReference type="ARBA" id="ARBA00023027"/>
    </source>
</evidence>
<dbReference type="Proteomes" id="UP000274909">
    <property type="component" value="Unassembled WGS sequence"/>
</dbReference>
<dbReference type="PANTHER" id="PTHR43377">
    <property type="entry name" value="BILIVERDIN REDUCTASE A"/>
    <property type="match status" value="1"/>
</dbReference>
<evidence type="ECO:0000259" key="2">
    <source>
        <dbReference type="Pfam" id="PF01408"/>
    </source>
</evidence>
<dbReference type="SUPFAM" id="SSF55347">
    <property type="entry name" value="Glyceraldehyde-3-phosphate dehydrogenase-like, C-terminal domain"/>
    <property type="match status" value="1"/>
</dbReference>
<protein>
    <submittedName>
        <fullName evidence="4">Gfo/Idh/MocA family oxidoreductase</fullName>
    </submittedName>
</protein>
<dbReference type="RefSeq" id="WP_127051072.1">
    <property type="nucleotide sequence ID" value="NZ_RZGZ01000004.1"/>
</dbReference>
<evidence type="ECO:0000259" key="3">
    <source>
        <dbReference type="Pfam" id="PF22725"/>
    </source>
</evidence>
<gene>
    <name evidence="4" type="ORF">ELQ94_14480</name>
</gene>
<dbReference type="OrthoDB" id="9800252at2"/>
<dbReference type="InterPro" id="IPR055170">
    <property type="entry name" value="GFO_IDH_MocA-like_dom"/>
</dbReference>
<reference evidence="4 5" key="1">
    <citation type="submission" date="2018-12" db="EMBL/GenBank/DDBJ databases">
        <authorList>
            <person name="Li F."/>
        </authorList>
    </citation>
    <scope>NUCLEOTIDE SEQUENCE [LARGE SCALE GENOMIC DNA]</scope>
    <source>
        <strain evidence="4 5">EGI 6500705</strain>
    </source>
</reference>
<dbReference type="EMBL" id="RZGZ01000004">
    <property type="protein sequence ID" value="RUQ98219.1"/>
    <property type="molecule type" value="Genomic_DNA"/>
</dbReference>
<dbReference type="InterPro" id="IPR036291">
    <property type="entry name" value="NAD(P)-bd_dom_sf"/>
</dbReference>
<dbReference type="InterPro" id="IPR051450">
    <property type="entry name" value="Gfo/Idh/MocA_Oxidoreductases"/>
</dbReference>
<feature type="domain" description="Gfo/Idh/MocA-like oxidoreductase N-terminal" evidence="2">
    <location>
        <begin position="18"/>
        <end position="135"/>
    </location>
</feature>
<keyword evidence="1" id="KW-0520">NAD</keyword>
<feature type="domain" description="GFO/IDH/MocA-like oxidoreductase" evidence="3">
    <location>
        <begin position="153"/>
        <end position="263"/>
    </location>
</feature>
<dbReference type="GO" id="GO:0000166">
    <property type="term" value="F:nucleotide binding"/>
    <property type="evidence" value="ECO:0007669"/>
    <property type="project" value="InterPro"/>
</dbReference>
<dbReference type="Pfam" id="PF22725">
    <property type="entry name" value="GFO_IDH_MocA_C3"/>
    <property type="match status" value="1"/>
</dbReference>
<proteinExistence type="predicted"/>
<dbReference type="Pfam" id="PF01408">
    <property type="entry name" value="GFO_IDH_MocA"/>
    <property type="match status" value="1"/>
</dbReference>
<organism evidence="4 5">
    <name type="scientific">Labedella endophytica</name>
    <dbReference type="NCBI Taxonomy" id="1523160"/>
    <lineage>
        <taxon>Bacteria</taxon>
        <taxon>Bacillati</taxon>
        <taxon>Actinomycetota</taxon>
        <taxon>Actinomycetes</taxon>
        <taxon>Micrococcales</taxon>
        <taxon>Microbacteriaceae</taxon>
        <taxon>Labedella</taxon>
    </lineage>
</organism>
<evidence type="ECO:0000313" key="5">
    <source>
        <dbReference type="Proteomes" id="UP000274909"/>
    </source>
</evidence>
<sequence length="395" mass="41135">MTAGTASVSPASAGRLPVVVVGAGAMGGEWLRMLATSEIAVPVGIVDLDLELARTTAASIGLDDVVIGASVADVARLSGAEAVINVTVPQAHGVVNEEAMRAGLPVLCEKPLAPTVAEALRQVALADITGELLMVSQSRRYFPHLAVFREVVGRLGALAAVSADFFHEDHEPGFRERMAHPLLVDMSVHHFDQLRYVTGDEPVAVRCTSWNPPWSWFDGDAAATADFELASGARFAYAGSRCTPGLQTSFNADWRVYGENGAASWDGEDVVRLEAAGSVSEERGSVPEAQDTPEGIAGSLAEFVAALRSGATPQNEVRANVLSLAMVEGAIRSTELGGDRVVLAGLLEESLAQAIVAERSADIADVLRSWTSAAAGITTPAWGSTPALIASGGAR</sequence>
<accession>A0A3S1CQ14</accession>
<dbReference type="Gene3D" id="3.30.360.10">
    <property type="entry name" value="Dihydrodipicolinate Reductase, domain 2"/>
    <property type="match status" value="1"/>
</dbReference>
<dbReference type="Gene3D" id="3.40.50.720">
    <property type="entry name" value="NAD(P)-binding Rossmann-like Domain"/>
    <property type="match status" value="1"/>
</dbReference>
<keyword evidence="5" id="KW-1185">Reference proteome</keyword>
<evidence type="ECO:0000313" key="4">
    <source>
        <dbReference type="EMBL" id="RUQ98219.1"/>
    </source>
</evidence>
<dbReference type="SUPFAM" id="SSF51735">
    <property type="entry name" value="NAD(P)-binding Rossmann-fold domains"/>
    <property type="match status" value="1"/>
</dbReference>
<name>A0A3S1CQ14_9MICO</name>
<dbReference type="InterPro" id="IPR000683">
    <property type="entry name" value="Gfo/Idh/MocA-like_OxRdtase_N"/>
</dbReference>
<dbReference type="PANTHER" id="PTHR43377:SF1">
    <property type="entry name" value="BILIVERDIN REDUCTASE A"/>
    <property type="match status" value="1"/>
</dbReference>
<dbReference type="AlphaFoldDB" id="A0A3S1CQ14"/>
<comment type="caution">
    <text evidence="4">The sequence shown here is derived from an EMBL/GenBank/DDBJ whole genome shotgun (WGS) entry which is preliminary data.</text>
</comment>